<dbReference type="NCBIfam" id="TIGR01221">
    <property type="entry name" value="rmlC"/>
    <property type="match status" value="1"/>
</dbReference>
<dbReference type="Pfam" id="PF00908">
    <property type="entry name" value="dTDP_sugar_isom"/>
    <property type="match status" value="1"/>
</dbReference>
<feature type="active site" description="Proton donor" evidence="2">
    <location>
        <position position="130"/>
    </location>
</feature>
<keyword evidence="4 5" id="KW-0413">Isomerase</keyword>
<dbReference type="InterPro" id="IPR011051">
    <property type="entry name" value="RmlC_Cupin_sf"/>
</dbReference>
<accession>A0A841CZ39</accession>
<dbReference type="PANTHER" id="PTHR21047:SF2">
    <property type="entry name" value="THYMIDINE DIPHOSPHO-4-KETO-RHAMNOSE 3,5-EPIMERASE"/>
    <property type="match status" value="1"/>
</dbReference>
<evidence type="ECO:0000256" key="1">
    <source>
        <dbReference type="ARBA" id="ARBA00010154"/>
    </source>
</evidence>
<evidence type="ECO:0000256" key="2">
    <source>
        <dbReference type="PIRSR" id="PIRSR600888-1"/>
    </source>
</evidence>
<evidence type="ECO:0000313" key="5">
    <source>
        <dbReference type="EMBL" id="MBB5961257.1"/>
    </source>
</evidence>
<organism evidence="5 6">
    <name type="scientific">Planomonospora venezuelensis</name>
    <dbReference type="NCBI Taxonomy" id="1999"/>
    <lineage>
        <taxon>Bacteria</taxon>
        <taxon>Bacillati</taxon>
        <taxon>Actinomycetota</taxon>
        <taxon>Actinomycetes</taxon>
        <taxon>Streptosporangiales</taxon>
        <taxon>Streptosporangiaceae</taxon>
        <taxon>Planomonospora</taxon>
    </lineage>
</organism>
<comment type="catalytic activity">
    <reaction evidence="4">
        <text>dTDP-4-dehydro-6-deoxy-alpha-D-glucose = dTDP-4-dehydro-beta-L-rhamnose</text>
        <dbReference type="Rhea" id="RHEA:16969"/>
        <dbReference type="ChEBI" id="CHEBI:57649"/>
        <dbReference type="ChEBI" id="CHEBI:62830"/>
        <dbReference type="EC" id="5.1.3.13"/>
    </reaction>
</comment>
<dbReference type="CDD" id="cd00438">
    <property type="entry name" value="cupin_RmlC"/>
    <property type="match status" value="1"/>
</dbReference>
<dbReference type="InterPro" id="IPR000888">
    <property type="entry name" value="RmlC-like"/>
</dbReference>
<dbReference type="RefSeq" id="WP_184937934.1">
    <property type="nucleotide sequence ID" value="NZ_BAAAWZ010000001.1"/>
</dbReference>
<comment type="caution">
    <text evidence="5">The sequence shown here is derived from an EMBL/GenBank/DDBJ whole genome shotgun (WGS) entry which is preliminary data.</text>
</comment>
<name>A0A841CZ39_PLAVE</name>
<protein>
    <recommendedName>
        <fullName evidence="4">dTDP-4-dehydrorhamnose 3,5-epimerase</fullName>
        <ecNumber evidence="4">5.1.3.13</ecNumber>
    </recommendedName>
    <alternativeName>
        <fullName evidence="4">Thymidine diphospho-4-keto-rhamnose 3,5-epimerase</fullName>
    </alternativeName>
</protein>
<dbReference type="Proteomes" id="UP000562352">
    <property type="component" value="Unassembled WGS sequence"/>
</dbReference>
<dbReference type="AlphaFoldDB" id="A0A841CZ39"/>
<comment type="pathway">
    <text evidence="4">Carbohydrate biosynthesis; dTDP-L-rhamnose biosynthesis.</text>
</comment>
<reference evidence="5 6" key="1">
    <citation type="submission" date="2020-08" db="EMBL/GenBank/DDBJ databases">
        <title>Genomic Encyclopedia of Type Strains, Phase III (KMG-III): the genomes of soil and plant-associated and newly described type strains.</title>
        <authorList>
            <person name="Whitman W."/>
        </authorList>
    </citation>
    <scope>NUCLEOTIDE SEQUENCE [LARGE SCALE GENOMIC DNA]</scope>
    <source>
        <strain evidence="5 6">CECT 3303</strain>
    </source>
</reference>
<keyword evidence="6" id="KW-1185">Reference proteome</keyword>
<evidence type="ECO:0000256" key="4">
    <source>
        <dbReference type="RuleBase" id="RU364069"/>
    </source>
</evidence>
<evidence type="ECO:0000313" key="6">
    <source>
        <dbReference type="Proteomes" id="UP000562352"/>
    </source>
</evidence>
<dbReference type="SUPFAM" id="SSF51182">
    <property type="entry name" value="RmlC-like cupins"/>
    <property type="match status" value="1"/>
</dbReference>
<dbReference type="PANTHER" id="PTHR21047">
    <property type="entry name" value="DTDP-6-DEOXY-D-GLUCOSE-3,5 EPIMERASE"/>
    <property type="match status" value="1"/>
</dbReference>
<proteinExistence type="inferred from homology"/>
<evidence type="ECO:0000256" key="3">
    <source>
        <dbReference type="PIRSR" id="PIRSR600888-3"/>
    </source>
</evidence>
<comment type="subunit">
    <text evidence="4">Homodimer.</text>
</comment>
<dbReference type="GO" id="GO:0008830">
    <property type="term" value="F:dTDP-4-dehydrorhamnose 3,5-epimerase activity"/>
    <property type="evidence" value="ECO:0007669"/>
    <property type="project" value="UniProtKB-UniRule"/>
</dbReference>
<dbReference type="InterPro" id="IPR014710">
    <property type="entry name" value="RmlC-like_jellyroll"/>
</dbReference>
<dbReference type="Gene3D" id="2.60.120.10">
    <property type="entry name" value="Jelly Rolls"/>
    <property type="match status" value="1"/>
</dbReference>
<sequence>MEPLSIDGAWQYTPRVHADSRGAFLEAFRAADLRLAAGHRLDLAQLNCSVSGRGVLRGVHFADVPPGQAKYVMCVSGAILDVVVDVRTGSPTFGRWEAVRLDDSARRGLYIAEGLGHAFLALSDRATVLYACSQPYAPGRERGVHPLDPAVGIDWPLEGEPLLSEKDAAAPTLEEARAAGLLPDYAACLAHERAHHGAPPVSEGHAV</sequence>
<feature type="site" description="Participates in a stacking interaction with the thymidine ring of dTDP-4-oxo-6-deoxyglucose" evidence="3">
    <location>
        <position position="136"/>
    </location>
</feature>
<feature type="active site" description="Proton acceptor" evidence="2">
    <location>
        <position position="60"/>
    </location>
</feature>
<gene>
    <name evidence="5" type="ORF">FHS22_000495</name>
</gene>
<dbReference type="GO" id="GO:0019305">
    <property type="term" value="P:dTDP-rhamnose biosynthetic process"/>
    <property type="evidence" value="ECO:0007669"/>
    <property type="project" value="UniProtKB-UniRule"/>
</dbReference>
<dbReference type="EMBL" id="JACHJJ010000001">
    <property type="protein sequence ID" value="MBB5961257.1"/>
    <property type="molecule type" value="Genomic_DNA"/>
</dbReference>
<dbReference type="GO" id="GO:0005829">
    <property type="term" value="C:cytosol"/>
    <property type="evidence" value="ECO:0007669"/>
    <property type="project" value="TreeGrafter"/>
</dbReference>
<dbReference type="UniPathway" id="UPA00124"/>
<comment type="function">
    <text evidence="4">Catalyzes the epimerization of the C3' and C5'positions of dTDP-6-deoxy-D-xylo-4-hexulose, forming dTDP-6-deoxy-L-lyxo-4-hexulose.</text>
</comment>
<dbReference type="EC" id="5.1.3.13" evidence="4"/>
<comment type="similarity">
    <text evidence="1 4">Belongs to the dTDP-4-dehydrorhamnose 3,5-epimerase family.</text>
</comment>
<dbReference type="GO" id="GO:0000271">
    <property type="term" value="P:polysaccharide biosynthetic process"/>
    <property type="evidence" value="ECO:0007669"/>
    <property type="project" value="TreeGrafter"/>
</dbReference>